<evidence type="ECO:0000256" key="1">
    <source>
        <dbReference type="ARBA" id="ARBA00010333"/>
    </source>
</evidence>
<evidence type="ECO:0000313" key="6">
    <source>
        <dbReference type="Proteomes" id="UP000565286"/>
    </source>
</evidence>
<dbReference type="GO" id="GO:0006865">
    <property type="term" value="P:amino acid transport"/>
    <property type="evidence" value="ECO:0007669"/>
    <property type="project" value="TreeGrafter"/>
</dbReference>
<dbReference type="GO" id="GO:0030288">
    <property type="term" value="C:outer membrane-bounded periplasmic space"/>
    <property type="evidence" value="ECO:0007669"/>
    <property type="project" value="TreeGrafter"/>
</dbReference>
<dbReference type="PANTHER" id="PTHR30085:SF2">
    <property type="entry name" value="GLUTAMATE_ASPARTATE IMPORT SOLUTE-BINDING PROTEIN"/>
    <property type="match status" value="1"/>
</dbReference>
<dbReference type="Pfam" id="PF00497">
    <property type="entry name" value="SBP_bac_3"/>
    <property type="match status" value="1"/>
</dbReference>
<protein>
    <submittedName>
        <fullName evidence="5">Glutamate/aspartate transport system substrate-binding protein</fullName>
    </submittedName>
</protein>
<evidence type="ECO:0000313" key="5">
    <source>
        <dbReference type="EMBL" id="MBB3944298.1"/>
    </source>
</evidence>
<proteinExistence type="inferred from homology"/>
<evidence type="ECO:0000256" key="3">
    <source>
        <dbReference type="ARBA" id="ARBA00022729"/>
    </source>
</evidence>
<dbReference type="PANTHER" id="PTHR30085">
    <property type="entry name" value="AMINO ACID ABC TRANSPORTER PERMEASE"/>
    <property type="match status" value="1"/>
</dbReference>
<dbReference type="EMBL" id="JACIDV010000001">
    <property type="protein sequence ID" value="MBB3944298.1"/>
    <property type="molecule type" value="Genomic_DNA"/>
</dbReference>
<organism evidence="5 6">
    <name type="scientific">Rhizobium skierniewicense</name>
    <dbReference type="NCBI Taxonomy" id="984260"/>
    <lineage>
        <taxon>Bacteria</taxon>
        <taxon>Pseudomonadati</taxon>
        <taxon>Pseudomonadota</taxon>
        <taxon>Alphaproteobacteria</taxon>
        <taxon>Hyphomicrobiales</taxon>
        <taxon>Rhizobiaceae</taxon>
        <taxon>Rhizobium/Agrobacterium group</taxon>
        <taxon>Rhizobium</taxon>
    </lineage>
</organism>
<accession>A0A7W6FZY1</accession>
<evidence type="ECO:0000259" key="4">
    <source>
        <dbReference type="SMART" id="SM00062"/>
    </source>
</evidence>
<dbReference type="SMART" id="SM00062">
    <property type="entry name" value="PBPb"/>
    <property type="match status" value="1"/>
</dbReference>
<feature type="domain" description="Solute-binding protein family 3/N-terminal" evidence="4">
    <location>
        <begin position="42"/>
        <end position="274"/>
    </location>
</feature>
<keyword evidence="6" id="KW-1185">Reference proteome</keyword>
<dbReference type="InterPro" id="IPR001638">
    <property type="entry name" value="Solute-binding_3/MltF_N"/>
</dbReference>
<gene>
    <name evidence="5" type="ORF">GGQ73_000221</name>
</gene>
<dbReference type="Gene3D" id="3.40.190.10">
    <property type="entry name" value="Periplasmic binding protein-like II"/>
    <property type="match status" value="2"/>
</dbReference>
<dbReference type="InterPro" id="IPR051455">
    <property type="entry name" value="Bact_solute-bind_prot3"/>
</dbReference>
<dbReference type="SUPFAM" id="SSF53850">
    <property type="entry name" value="Periplasmic binding protein-like II"/>
    <property type="match status" value="1"/>
</dbReference>
<dbReference type="Proteomes" id="UP000565286">
    <property type="component" value="Unassembled WGS sequence"/>
</dbReference>
<sequence length="301" mass="33355">MTCSSLFRTGLVQGTILLLLSAGLASAEFTMPTLQRIKETGKIRIGYGATSPFSLITAQGRVVGYSIDLCRLLTEKLRERLQMPKIEIDFVPRTPSNRIQLLNDGTMDIECNASTNTAERRKSASFAVSHFLGVTRYVSLAKNELKTLADLKGRSVSVALGTVNVSDITEVNRSQKLNMSIVPVESLQSAFDMVTDGRVSAFSMDEVLLSMMIAKSTTPSEYRMSSDMVSDEQPYGFMMRLNDNAFTDAVNQALTEIYKSPDMPMIYARWFQQLSPETGVNLNMPMSARLKDAFENPVPIK</sequence>
<comment type="similarity">
    <text evidence="1">Belongs to the bacterial solute-binding protein 3 family.</text>
</comment>
<keyword evidence="3" id="KW-0732">Signal</keyword>
<name>A0A7W6FZY1_9HYPH</name>
<dbReference type="GO" id="GO:0005576">
    <property type="term" value="C:extracellular region"/>
    <property type="evidence" value="ECO:0007669"/>
    <property type="project" value="TreeGrafter"/>
</dbReference>
<evidence type="ECO:0000256" key="2">
    <source>
        <dbReference type="ARBA" id="ARBA00022448"/>
    </source>
</evidence>
<dbReference type="CDD" id="cd13688">
    <property type="entry name" value="PBP2_GltI_DEBP"/>
    <property type="match status" value="1"/>
</dbReference>
<dbReference type="RefSeq" id="WP_210290002.1">
    <property type="nucleotide sequence ID" value="NZ_JACIDV010000001.1"/>
</dbReference>
<comment type="caution">
    <text evidence="5">The sequence shown here is derived from an EMBL/GenBank/DDBJ whole genome shotgun (WGS) entry which is preliminary data.</text>
</comment>
<keyword evidence="2" id="KW-0813">Transport</keyword>
<dbReference type="AlphaFoldDB" id="A0A7W6FZY1"/>
<reference evidence="5 6" key="1">
    <citation type="submission" date="2020-08" db="EMBL/GenBank/DDBJ databases">
        <title>Genomic Encyclopedia of Type Strains, Phase IV (KMG-IV): sequencing the most valuable type-strain genomes for metagenomic binning, comparative biology and taxonomic classification.</title>
        <authorList>
            <person name="Goeker M."/>
        </authorList>
    </citation>
    <scope>NUCLEOTIDE SEQUENCE [LARGE SCALE GENOMIC DNA]</scope>
    <source>
        <strain evidence="5 6">DSM 26438</strain>
    </source>
</reference>